<keyword evidence="2" id="KW-0808">Transferase</keyword>
<organism evidence="2 3">
    <name type="scientific">Candidatus Woesebacteria bacterium GW2011_GWA2_40_7b</name>
    <dbReference type="NCBI Taxonomy" id="1618563"/>
    <lineage>
        <taxon>Bacteria</taxon>
        <taxon>Candidatus Woeseibacteriota</taxon>
    </lineage>
</organism>
<dbReference type="STRING" id="1618563.UU12_C0007G0006"/>
<dbReference type="Gene3D" id="3.40.50.2020">
    <property type="match status" value="1"/>
</dbReference>
<evidence type="ECO:0000313" key="3">
    <source>
        <dbReference type="Proteomes" id="UP000034562"/>
    </source>
</evidence>
<dbReference type="Pfam" id="PF00156">
    <property type="entry name" value="Pribosyltran"/>
    <property type="match status" value="1"/>
</dbReference>
<dbReference type="PANTHER" id="PTHR43218:SF1">
    <property type="entry name" value="PHOSPHORIBOSYLTRANSFERASE"/>
    <property type="match status" value="1"/>
</dbReference>
<gene>
    <name evidence="2" type="ORF">UU12_C0007G0006</name>
</gene>
<name>A0A0G0VGG6_9BACT</name>
<dbReference type="InterPro" id="IPR000836">
    <property type="entry name" value="PRTase_dom"/>
</dbReference>
<evidence type="ECO:0000313" key="2">
    <source>
        <dbReference type="EMBL" id="KKR71135.1"/>
    </source>
</evidence>
<dbReference type="EMBL" id="LBZK01000007">
    <property type="protein sequence ID" value="KKR71135.1"/>
    <property type="molecule type" value="Genomic_DNA"/>
</dbReference>
<dbReference type="InterPro" id="IPR029057">
    <property type="entry name" value="PRTase-like"/>
</dbReference>
<accession>A0A0G0VGG6</accession>
<dbReference type="SUPFAM" id="SSF53271">
    <property type="entry name" value="PRTase-like"/>
    <property type="match status" value="1"/>
</dbReference>
<evidence type="ECO:0000259" key="1">
    <source>
        <dbReference type="Pfam" id="PF00156"/>
    </source>
</evidence>
<keyword evidence="2" id="KW-0328">Glycosyltransferase</keyword>
<dbReference type="Proteomes" id="UP000034562">
    <property type="component" value="Unassembled WGS sequence"/>
</dbReference>
<reference evidence="2 3" key="1">
    <citation type="journal article" date="2015" name="Nature">
        <title>rRNA introns, odd ribosomes, and small enigmatic genomes across a large radiation of phyla.</title>
        <authorList>
            <person name="Brown C.T."/>
            <person name="Hug L.A."/>
            <person name="Thomas B.C."/>
            <person name="Sharon I."/>
            <person name="Castelle C.J."/>
            <person name="Singh A."/>
            <person name="Wilkins M.J."/>
            <person name="Williams K.H."/>
            <person name="Banfield J.F."/>
        </authorList>
    </citation>
    <scope>NUCLEOTIDE SEQUENCE [LARGE SCALE GENOMIC DNA]</scope>
</reference>
<dbReference type="GO" id="GO:0016757">
    <property type="term" value="F:glycosyltransferase activity"/>
    <property type="evidence" value="ECO:0007669"/>
    <property type="project" value="UniProtKB-KW"/>
</dbReference>
<sequence length="86" mass="9416">MVSPVKTNLKNHFVINGPDVNLLKGKRVVIVDDVVTTGSTFYAIEKLMEQIGAKVVAKVAVFKQGDNLHINNENTIFVSSLPTFTT</sequence>
<dbReference type="PANTHER" id="PTHR43218">
    <property type="entry name" value="PHOSPHORIBOSYLTRANSFERASE-RELATED"/>
    <property type="match status" value="1"/>
</dbReference>
<proteinExistence type="predicted"/>
<feature type="domain" description="Phosphoribosyltransferase" evidence="1">
    <location>
        <begin position="18"/>
        <end position="66"/>
    </location>
</feature>
<protein>
    <submittedName>
        <fullName evidence="2">Adenine phosphoribosyltransferase</fullName>
    </submittedName>
</protein>
<dbReference type="PATRIC" id="fig|1618563.3.peg.158"/>
<dbReference type="AlphaFoldDB" id="A0A0G0VGG6"/>
<comment type="caution">
    <text evidence="2">The sequence shown here is derived from an EMBL/GenBank/DDBJ whole genome shotgun (WGS) entry which is preliminary data.</text>
</comment>